<keyword evidence="1" id="KW-0812">Transmembrane</keyword>
<protein>
    <submittedName>
        <fullName evidence="2">Uncharacterized protein</fullName>
    </submittedName>
</protein>
<keyword evidence="3" id="KW-1185">Reference proteome</keyword>
<sequence>MYHGNVMCSVEETAMQRRYITLCEEAGGDDGACAVLLVYCNGPRGILLVLDAWGGVRFFFVGLFFFFFLLCYISDAAATGKIVSCNGEIAAVQCRFVADHILLGTSSWFLLSSTGRPVATLTWSLYRAVPLAPRPSRSNKHLREASKVMCPAATCIHPYVCMYHVYACSMFHVHAAFVHSFI</sequence>
<name>A0A9W4UTM3_9PLEO</name>
<dbReference type="EMBL" id="CAOQHR010000012">
    <property type="protein sequence ID" value="CAI6341845.1"/>
    <property type="molecule type" value="Genomic_DNA"/>
</dbReference>
<evidence type="ECO:0000313" key="2">
    <source>
        <dbReference type="EMBL" id="CAI6341845.1"/>
    </source>
</evidence>
<keyword evidence="1" id="KW-1133">Transmembrane helix</keyword>
<evidence type="ECO:0000313" key="3">
    <source>
        <dbReference type="Proteomes" id="UP001152607"/>
    </source>
</evidence>
<keyword evidence="1" id="KW-0472">Membrane</keyword>
<organism evidence="2 3">
    <name type="scientific">Periconia digitata</name>
    <dbReference type="NCBI Taxonomy" id="1303443"/>
    <lineage>
        <taxon>Eukaryota</taxon>
        <taxon>Fungi</taxon>
        <taxon>Dikarya</taxon>
        <taxon>Ascomycota</taxon>
        <taxon>Pezizomycotina</taxon>
        <taxon>Dothideomycetes</taxon>
        <taxon>Pleosporomycetidae</taxon>
        <taxon>Pleosporales</taxon>
        <taxon>Massarineae</taxon>
        <taxon>Periconiaceae</taxon>
        <taxon>Periconia</taxon>
    </lineage>
</organism>
<proteinExistence type="predicted"/>
<gene>
    <name evidence="2" type="ORF">PDIGIT_LOCUS15045</name>
</gene>
<dbReference type="AlphaFoldDB" id="A0A9W4UTM3"/>
<evidence type="ECO:0000256" key="1">
    <source>
        <dbReference type="SAM" id="Phobius"/>
    </source>
</evidence>
<feature type="transmembrane region" description="Helical" evidence="1">
    <location>
        <begin position="52"/>
        <end position="73"/>
    </location>
</feature>
<dbReference type="Proteomes" id="UP001152607">
    <property type="component" value="Unassembled WGS sequence"/>
</dbReference>
<reference evidence="2" key="1">
    <citation type="submission" date="2023-01" db="EMBL/GenBank/DDBJ databases">
        <authorList>
            <person name="Van Ghelder C."/>
            <person name="Rancurel C."/>
        </authorList>
    </citation>
    <scope>NUCLEOTIDE SEQUENCE</scope>
    <source>
        <strain evidence="2">CNCM I-4278</strain>
    </source>
</reference>
<accession>A0A9W4UTM3</accession>
<comment type="caution">
    <text evidence="2">The sequence shown here is derived from an EMBL/GenBank/DDBJ whole genome shotgun (WGS) entry which is preliminary data.</text>
</comment>